<accession>A0A9P8PYK7</accession>
<feature type="binding site" evidence="10">
    <location>
        <position position="446"/>
    </location>
    <ligand>
        <name>[4Fe-4S] cluster</name>
        <dbReference type="ChEBI" id="CHEBI:49883"/>
    </ligand>
</feature>
<dbReference type="PANTHER" id="PTHR10537">
    <property type="entry name" value="DNA PRIMASE LARGE SUBUNIT"/>
    <property type="match status" value="1"/>
</dbReference>
<dbReference type="EMBL" id="JAEUBF010000264">
    <property type="protein sequence ID" value="KAH3679659.1"/>
    <property type="molecule type" value="Genomic_DNA"/>
</dbReference>
<comment type="function">
    <text evidence="9">DNA primase is the polymerase that synthesizes small RNA primers for the Okazaki fragments made during discontinuous DNA replication.</text>
</comment>
<keyword evidence="7 9" id="KW-0411">Iron-sulfur</keyword>
<evidence type="ECO:0000256" key="8">
    <source>
        <dbReference type="ARBA" id="ARBA00023125"/>
    </source>
</evidence>
<dbReference type="Pfam" id="PF26466">
    <property type="entry name" value="DNA_primase_lrg_N"/>
    <property type="match status" value="1"/>
</dbReference>
<feature type="binding site" evidence="10">
    <location>
        <position position="310"/>
    </location>
    <ligand>
        <name>[4Fe-4S] cluster</name>
        <dbReference type="ChEBI" id="CHEBI:49883"/>
    </ligand>
</feature>
<dbReference type="GO" id="GO:0003677">
    <property type="term" value="F:DNA binding"/>
    <property type="evidence" value="ECO:0007669"/>
    <property type="project" value="UniProtKB-UniRule"/>
</dbReference>
<comment type="cofactor">
    <cofactor evidence="9">
        <name>[4Fe-4S] cluster</name>
        <dbReference type="ChEBI" id="CHEBI:49883"/>
    </cofactor>
    <text evidence="9">Binds 1 [4Fe-4S] cluster.</text>
</comment>
<dbReference type="CDD" id="cd07322">
    <property type="entry name" value="PriL_PriS_Eukaryotic"/>
    <property type="match status" value="1"/>
</dbReference>
<evidence type="ECO:0000256" key="10">
    <source>
        <dbReference type="PIRSR" id="PIRSR009449-1"/>
    </source>
</evidence>
<reference evidence="12" key="1">
    <citation type="journal article" date="2021" name="Open Biol.">
        <title>Shared evolutionary footprints suggest mitochondrial oxidative damage underlies multiple complex I losses in fungi.</title>
        <authorList>
            <person name="Schikora-Tamarit M.A."/>
            <person name="Marcet-Houben M."/>
            <person name="Nosek J."/>
            <person name="Gabaldon T."/>
        </authorList>
    </citation>
    <scope>NUCLEOTIDE SEQUENCE</scope>
    <source>
        <strain evidence="12">CBS6341</strain>
    </source>
</reference>
<evidence type="ECO:0000313" key="13">
    <source>
        <dbReference type="Proteomes" id="UP000769528"/>
    </source>
</evidence>
<proteinExistence type="inferred from homology"/>
<dbReference type="PIRSF" id="PIRSF009449">
    <property type="entry name" value="DNA_primase_large_subunit"/>
    <property type="match status" value="1"/>
</dbReference>
<evidence type="ECO:0000256" key="4">
    <source>
        <dbReference type="ARBA" id="ARBA00022705"/>
    </source>
</evidence>
<comment type="caution">
    <text evidence="12">The sequence shown here is derived from an EMBL/GenBank/DDBJ whole genome shotgun (WGS) entry which is preliminary data.</text>
</comment>
<dbReference type="PANTHER" id="PTHR10537:SF3">
    <property type="entry name" value="DNA PRIMASE LARGE SUBUNIT"/>
    <property type="match status" value="1"/>
</dbReference>
<evidence type="ECO:0000256" key="2">
    <source>
        <dbReference type="ARBA" id="ARBA00022485"/>
    </source>
</evidence>
<dbReference type="GO" id="GO:0006270">
    <property type="term" value="P:DNA replication initiation"/>
    <property type="evidence" value="ECO:0007669"/>
    <property type="project" value="TreeGrafter"/>
</dbReference>
<dbReference type="GO" id="GO:0005658">
    <property type="term" value="C:alpha DNA polymerase:primase complex"/>
    <property type="evidence" value="ECO:0007669"/>
    <property type="project" value="UniProtKB-ARBA"/>
</dbReference>
<evidence type="ECO:0000259" key="11">
    <source>
        <dbReference type="Pfam" id="PF04104"/>
    </source>
</evidence>
<organism evidence="12 13">
    <name type="scientific">Wickerhamomyces mucosus</name>
    <dbReference type="NCBI Taxonomy" id="1378264"/>
    <lineage>
        <taxon>Eukaryota</taxon>
        <taxon>Fungi</taxon>
        <taxon>Dikarya</taxon>
        <taxon>Ascomycota</taxon>
        <taxon>Saccharomycotina</taxon>
        <taxon>Saccharomycetes</taxon>
        <taxon>Phaffomycetales</taxon>
        <taxon>Wickerhamomycetaceae</taxon>
        <taxon>Wickerhamomyces</taxon>
    </lineage>
</organism>
<dbReference type="Gene3D" id="1.20.930.80">
    <property type="match status" value="1"/>
</dbReference>
<evidence type="ECO:0000256" key="9">
    <source>
        <dbReference type="PIRNR" id="PIRNR009449"/>
    </source>
</evidence>
<feature type="domain" description="DNA primase large subunit C-terminal" evidence="11">
    <location>
        <begin position="305"/>
        <end position="469"/>
    </location>
</feature>
<evidence type="ECO:0000256" key="3">
    <source>
        <dbReference type="ARBA" id="ARBA00022515"/>
    </source>
</evidence>
<gene>
    <name evidence="12" type="ORF">WICMUC_000799</name>
</gene>
<dbReference type="InterPro" id="IPR058560">
    <property type="entry name" value="DNA_primase_C"/>
</dbReference>
<dbReference type="InterPro" id="IPR016558">
    <property type="entry name" value="DNA_primase_lsu_euk"/>
</dbReference>
<keyword evidence="3 9" id="KW-0639">Primosome</keyword>
<name>A0A9P8PYK7_9ASCO</name>
<keyword evidence="8 9" id="KW-0238">DNA-binding</keyword>
<dbReference type="InterPro" id="IPR007238">
    <property type="entry name" value="DNA_primase_lsu_euk/arc"/>
</dbReference>
<keyword evidence="6 9" id="KW-0408">Iron</keyword>
<protein>
    <recommendedName>
        <fullName evidence="9">DNA primase large subunit</fullName>
    </recommendedName>
</protein>
<dbReference type="OrthoDB" id="421393at2759"/>
<evidence type="ECO:0000256" key="6">
    <source>
        <dbReference type="ARBA" id="ARBA00023004"/>
    </source>
</evidence>
<evidence type="ECO:0000256" key="7">
    <source>
        <dbReference type="ARBA" id="ARBA00023014"/>
    </source>
</evidence>
<dbReference type="GO" id="GO:0006269">
    <property type="term" value="P:DNA replication, synthesis of primer"/>
    <property type="evidence" value="ECO:0007669"/>
    <property type="project" value="UniProtKB-KW"/>
</dbReference>
<keyword evidence="5 9" id="KW-0479">Metal-binding</keyword>
<keyword evidence="13" id="KW-1185">Reference proteome</keyword>
<feature type="binding site" evidence="10">
    <location>
        <position position="406"/>
    </location>
    <ligand>
        <name>[4Fe-4S] cluster</name>
        <dbReference type="ChEBI" id="CHEBI:49883"/>
    </ligand>
</feature>
<keyword evidence="2 9" id="KW-0004">4Fe-4S</keyword>
<evidence type="ECO:0000313" key="12">
    <source>
        <dbReference type="EMBL" id="KAH3679659.1"/>
    </source>
</evidence>
<sequence length="479" mass="55915">MFKQSKRRTAGRKNFDITYLGDSTIESYIESCYNNSKLSLYLKPPIGEITLEEFEIWAIDRIKILNEIESYISRSKTFKEIESIILPLINKLLPLNNFKDKLKDYYSHFILKLCFSRSKELRDKFVKIETILFKLRFNSLIIKEQIEFIKNLNLPWIYIDQLEKNSLNNNLLNSITPSLIFQLNLIDEQSRNKFFANEQFIKIPFELIPELLSTRSIYLSKGFAYIPQFQQLNLLALEFANSLKNSLISTSHSFPSLDEDDRLLPILNHLSQGNQFLSNGLEFLSNDSNENDINAISIKSLEITSNFPLCSTNLLDGLISTHHLKYLGRQQFGLFLKGLGLSLEESLKFWANEFTKSIGLDKFEKEYKYNIRHSYGLEGSKINYKPWDCRTILMKSRPNKGEYHGCPYRDFSKDQLKLKLSNMGLNENEILTVLDINSKGDYTNSCTKVLEFKTKGEVMDHITHPNLYFERMRSFSQKN</sequence>
<dbReference type="Pfam" id="PF04104">
    <property type="entry name" value="DNA_primase_lrg"/>
    <property type="match status" value="1"/>
</dbReference>
<dbReference type="AlphaFoldDB" id="A0A9P8PYK7"/>
<comment type="similarity">
    <text evidence="1 9">Belongs to the eukaryotic-type primase large subunit family.</text>
</comment>
<evidence type="ECO:0000256" key="5">
    <source>
        <dbReference type="ARBA" id="ARBA00022723"/>
    </source>
</evidence>
<evidence type="ECO:0000256" key="1">
    <source>
        <dbReference type="ARBA" id="ARBA00010564"/>
    </source>
</evidence>
<dbReference type="Proteomes" id="UP000769528">
    <property type="component" value="Unassembled WGS sequence"/>
</dbReference>
<dbReference type="GO" id="GO:0046872">
    <property type="term" value="F:metal ion binding"/>
    <property type="evidence" value="ECO:0007669"/>
    <property type="project" value="UniProtKB-UniRule"/>
</dbReference>
<dbReference type="GO" id="GO:0051539">
    <property type="term" value="F:4 iron, 4 sulfur cluster binding"/>
    <property type="evidence" value="ECO:0007669"/>
    <property type="project" value="UniProtKB-UniRule"/>
</dbReference>
<feature type="binding site" evidence="10">
    <location>
        <position position="389"/>
    </location>
    <ligand>
        <name>[4Fe-4S] cluster</name>
        <dbReference type="ChEBI" id="CHEBI:49883"/>
    </ligand>
</feature>
<keyword evidence="4 9" id="KW-0235">DNA replication</keyword>
<reference evidence="12" key="2">
    <citation type="submission" date="2021-01" db="EMBL/GenBank/DDBJ databases">
        <authorList>
            <person name="Schikora-Tamarit M.A."/>
        </authorList>
    </citation>
    <scope>NUCLEOTIDE SEQUENCE</scope>
    <source>
        <strain evidence="12">CBS6341</strain>
    </source>
</reference>